<feature type="region of interest" description="Disordered" evidence="5">
    <location>
        <begin position="432"/>
        <end position="533"/>
    </location>
</feature>
<feature type="compositionally biased region" description="Polar residues" evidence="5">
    <location>
        <begin position="556"/>
        <end position="567"/>
    </location>
</feature>
<protein>
    <recommendedName>
        <fullName evidence="6">Zn(2)-C6 fungal-type domain-containing protein</fullName>
    </recommendedName>
</protein>
<evidence type="ECO:0000256" key="3">
    <source>
        <dbReference type="ARBA" id="ARBA00023163"/>
    </source>
</evidence>
<dbReference type="InterPro" id="IPR001138">
    <property type="entry name" value="Zn2Cys6_DnaBD"/>
</dbReference>
<sequence length="630" mass="69297">MVMADICQVRRFQIRLAQKEQFYEAVKILSRANVPTTDAGHSQRQQSTGSQNSISQIAHKTAPQTIRPALRAPPSRLAPAQPNQFGQASGPKVSTFASQTTATNAMSVPQPQMQQNAVIGSNGYRSNAFDSYDQHNRTQAAHTTNSRAIELTSSAPVPAGMRGSGHLNLYVPRPSTAPIVVPRSPDADLPPQRELPFATRNEHTVADEPQPFHRAVMNDTPTKLNRYDNDEKQAQAQTPAQSTSHRPAAAQTTEHMNGVVVEASKTLAIGKLRAEDIDTQKLLDRVAARRSNSTKKEPDSKPAAKVLPAPQSQTRKSSQKRRRPLRCTHCRSKRIKCGFNDDNPDGACQPCIEAERPCSFVAETEDRVDSRATNQAKPEIQVQNSQDNGVEGSPSRQLSLRSRDIQLAGAPVSLVSQKIPLEEVKQSKLVKTEVPRKRPSQVAMPAPKRLKAPDVKPRDELQTASRAINAKGQSQRKLELPTTKAQRAVRELSNPPIHIRSDATTATAETLDLDPIQKPQKPTRESSPTRPLYSELSAITDQAGPAYRENRPPQPAQNSEPTVNAATKSAAPIGQSLFDQSLAELMDLSPNERNACLDRTFVGLLQDDNFIPYCQMLGSRWEQHLFNPKI</sequence>
<accession>A0ABR0RZM3</accession>
<feature type="domain" description="Zn(2)-C6 fungal-type" evidence="6">
    <location>
        <begin position="326"/>
        <end position="360"/>
    </location>
</feature>
<feature type="compositionally biased region" description="Low complexity" evidence="5">
    <location>
        <begin position="502"/>
        <end position="514"/>
    </location>
</feature>
<dbReference type="SUPFAM" id="SSF57701">
    <property type="entry name" value="Zn2/Cys6 DNA-binding domain"/>
    <property type="match status" value="1"/>
</dbReference>
<dbReference type="Gene3D" id="4.10.240.10">
    <property type="entry name" value="Zn(2)-C6 fungal-type DNA-binding domain"/>
    <property type="match status" value="1"/>
</dbReference>
<evidence type="ECO:0000313" key="7">
    <source>
        <dbReference type="EMBL" id="KAK5946067.1"/>
    </source>
</evidence>
<dbReference type="Proteomes" id="UP001334248">
    <property type="component" value="Unassembled WGS sequence"/>
</dbReference>
<evidence type="ECO:0000313" key="8">
    <source>
        <dbReference type="Proteomes" id="UP001334248"/>
    </source>
</evidence>
<comment type="caution">
    <text evidence="7">The sequence shown here is derived from an EMBL/GenBank/DDBJ whole genome shotgun (WGS) entry which is preliminary data.</text>
</comment>
<feature type="compositionally biased region" description="Basic and acidic residues" evidence="5">
    <location>
        <begin position="451"/>
        <end position="461"/>
    </location>
</feature>
<keyword evidence="2" id="KW-0238">DNA-binding</keyword>
<keyword evidence="3" id="KW-0804">Transcription</keyword>
<evidence type="ECO:0000256" key="4">
    <source>
        <dbReference type="ARBA" id="ARBA00023242"/>
    </source>
</evidence>
<dbReference type="SMART" id="SM00066">
    <property type="entry name" value="GAL4"/>
    <property type="match status" value="1"/>
</dbReference>
<dbReference type="CDD" id="cd00067">
    <property type="entry name" value="GAL4"/>
    <property type="match status" value="1"/>
</dbReference>
<name>A0ABR0RZM3_9EURO</name>
<organism evidence="7 8">
    <name type="scientific">Knufia obscura</name>
    <dbReference type="NCBI Taxonomy" id="1635080"/>
    <lineage>
        <taxon>Eukaryota</taxon>
        <taxon>Fungi</taxon>
        <taxon>Dikarya</taxon>
        <taxon>Ascomycota</taxon>
        <taxon>Pezizomycotina</taxon>
        <taxon>Eurotiomycetes</taxon>
        <taxon>Chaetothyriomycetidae</taxon>
        <taxon>Chaetothyriales</taxon>
        <taxon>Trichomeriaceae</taxon>
        <taxon>Knufia</taxon>
    </lineage>
</organism>
<keyword evidence="1" id="KW-0805">Transcription regulation</keyword>
<dbReference type="InterPro" id="IPR036864">
    <property type="entry name" value="Zn2-C6_fun-type_DNA-bd_sf"/>
</dbReference>
<evidence type="ECO:0000259" key="6">
    <source>
        <dbReference type="PROSITE" id="PS50048"/>
    </source>
</evidence>
<feature type="compositionally biased region" description="Low complexity" evidence="5">
    <location>
        <begin position="234"/>
        <end position="244"/>
    </location>
</feature>
<dbReference type="RefSeq" id="XP_064734157.1">
    <property type="nucleotide sequence ID" value="XM_064868660.1"/>
</dbReference>
<evidence type="ECO:0000256" key="1">
    <source>
        <dbReference type="ARBA" id="ARBA00023015"/>
    </source>
</evidence>
<dbReference type="EMBL" id="JAVHJV010000001">
    <property type="protein sequence ID" value="KAK5946067.1"/>
    <property type="molecule type" value="Genomic_DNA"/>
</dbReference>
<feature type="region of interest" description="Disordered" evidence="5">
    <location>
        <begin position="545"/>
        <end position="567"/>
    </location>
</feature>
<keyword evidence="4" id="KW-0539">Nucleus</keyword>
<evidence type="ECO:0000256" key="2">
    <source>
        <dbReference type="ARBA" id="ARBA00023125"/>
    </source>
</evidence>
<feature type="region of interest" description="Disordered" evidence="5">
    <location>
        <begin position="73"/>
        <end position="92"/>
    </location>
</feature>
<feature type="region of interest" description="Disordered" evidence="5">
    <location>
        <begin position="36"/>
        <end position="61"/>
    </location>
</feature>
<dbReference type="GeneID" id="89993655"/>
<dbReference type="PROSITE" id="PS50048">
    <property type="entry name" value="ZN2_CY6_FUNGAL_2"/>
    <property type="match status" value="1"/>
</dbReference>
<gene>
    <name evidence="7" type="ORF">PMZ80_000206</name>
</gene>
<reference evidence="7 8" key="1">
    <citation type="journal article" date="2023" name="Res Sq">
        <title>Genomic and morphological characterization of Knufia obscura isolated from the Mars 2020 spacecraft assembly facility.</title>
        <authorList>
            <person name="Chander A.M."/>
            <person name="Teixeira M.M."/>
            <person name="Singh N.K."/>
            <person name="Williams M.P."/>
            <person name="Parker C.W."/>
            <person name="Leo P."/>
            <person name="Stajich J.E."/>
            <person name="Torok T."/>
            <person name="Tighe S."/>
            <person name="Mason C.E."/>
            <person name="Venkateswaran K."/>
        </authorList>
    </citation>
    <scope>NUCLEOTIDE SEQUENCE [LARGE SCALE GENOMIC DNA]</scope>
    <source>
        <strain evidence="7 8">CCFEE 5817</strain>
    </source>
</reference>
<feature type="region of interest" description="Disordered" evidence="5">
    <location>
        <begin position="365"/>
        <end position="398"/>
    </location>
</feature>
<feature type="region of interest" description="Disordered" evidence="5">
    <location>
        <begin position="231"/>
        <end position="257"/>
    </location>
</feature>
<proteinExistence type="predicted"/>
<feature type="compositionally biased region" description="Polar residues" evidence="5">
    <location>
        <begin position="462"/>
        <end position="475"/>
    </location>
</feature>
<keyword evidence="8" id="KW-1185">Reference proteome</keyword>
<feature type="compositionally biased region" description="Polar residues" evidence="5">
    <location>
        <begin position="371"/>
        <end position="398"/>
    </location>
</feature>
<feature type="region of interest" description="Disordered" evidence="5">
    <location>
        <begin position="288"/>
        <end position="325"/>
    </location>
</feature>
<evidence type="ECO:0000256" key="5">
    <source>
        <dbReference type="SAM" id="MobiDB-lite"/>
    </source>
</evidence>